<feature type="domain" description="Rieske" evidence="6">
    <location>
        <begin position="9"/>
        <end position="116"/>
    </location>
</feature>
<evidence type="ECO:0000256" key="3">
    <source>
        <dbReference type="ARBA" id="ARBA00023002"/>
    </source>
</evidence>
<evidence type="ECO:0000259" key="6">
    <source>
        <dbReference type="PROSITE" id="PS51296"/>
    </source>
</evidence>
<dbReference type="Gene3D" id="2.102.10.10">
    <property type="entry name" value="Rieske [2Fe-2S] iron-sulphur domain"/>
    <property type="match status" value="1"/>
</dbReference>
<protein>
    <recommendedName>
        <fullName evidence="6">Rieske domain-containing protein</fullName>
    </recommendedName>
</protein>
<dbReference type="EMBL" id="UINC01040182">
    <property type="protein sequence ID" value="SVB39689.1"/>
    <property type="molecule type" value="Genomic_DNA"/>
</dbReference>
<feature type="non-terminal residue" evidence="7">
    <location>
        <position position="351"/>
    </location>
</feature>
<dbReference type="InterPro" id="IPR036922">
    <property type="entry name" value="Rieske_2Fe-2S_sf"/>
</dbReference>
<evidence type="ECO:0000256" key="5">
    <source>
        <dbReference type="ARBA" id="ARBA00023014"/>
    </source>
</evidence>
<keyword evidence="3" id="KW-0560">Oxidoreductase</keyword>
<evidence type="ECO:0000313" key="7">
    <source>
        <dbReference type="EMBL" id="SVB39689.1"/>
    </source>
</evidence>
<keyword evidence="1" id="KW-0001">2Fe-2S</keyword>
<dbReference type="PANTHER" id="PTHR21266">
    <property type="entry name" value="IRON-SULFUR DOMAIN CONTAINING PROTEIN"/>
    <property type="match status" value="1"/>
</dbReference>
<dbReference type="Pfam" id="PF19301">
    <property type="entry name" value="LigXa_C"/>
    <property type="match status" value="1"/>
</dbReference>
<dbReference type="PROSITE" id="PS51296">
    <property type="entry name" value="RIESKE"/>
    <property type="match status" value="1"/>
</dbReference>
<dbReference type="Pfam" id="PF00355">
    <property type="entry name" value="Rieske"/>
    <property type="match status" value="1"/>
</dbReference>
<reference evidence="7" key="1">
    <citation type="submission" date="2018-05" db="EMBL/GenBank/DDBJ databases">
        <authorList>
            <person name="Lanie J.A."/>
            <person name="Ng W.-L."/>
            <person name="Kazmierczak K.M."/>
            <person name="Andrzejewski T.M."/>
            <person name="Davidsen T.M."/>
            <person name="Wayne K.J."/>
            <person name="Tettelin H."/>
            <person name="Glass J.I."/>
            <person name="Rusch D."/>
            <person name="Podicherti R."/>
            <person name="Tsui H.-C.T."/>
            <person name="Winkler M.E."/>
        </authorList>
    </citation>
    <scope>NUCLEOTIDE SEQUENCE</scope>
</reference>
<organism evidence="7">
    <name type="scientific">marine metagenome</name>
    <dbReference type="NCBI Taxonomy" id="408172"/>
    <lineage>
        <taxon>unclassified sequences</taxon>
        <taxon>metagenomes</taxon>
        <taxon>ecological metagenomes</taxon>
    </lineage>
</organism>
<dbReference type="InterPro" id="IPR045623">
    <property type="entry name" value="LigXa_C"/>
</dbReference>
<dbReference type="InterPro" id="IPR050584">
    <property type="entry name" value="Cholesterol_7-desaturase"/>
</dbReference>
<keyword evidence="4" id="KW-0408">Iron</keyword>
<name>A0A382DNA7_9ZZZZ</name>
<dbReference type="SUPFAM" id="SSF50022">
    <property type="entry name" value="ISP domain"/>
    <property type="match status" value="1"/>
</dbReference>
<dbReference type="GO" id="GO:0016491">
    <property type="term" value="F:oxidoreductase activity"/>
    <property type="evidence" value="ECO:0007669"/>
    <property type="project" value="UniProtKB-KW"/>
</dbReference>
<evidence type="ECO:0000256" key="1">
    <source>
        <dbReference type="ARBA" id="ARBA00022714"/>
    </source>
</evidence>
<sequence>MGNVLRRYWHPFLLSDELPEDDGAPVRVRLLGEDLVAFRDTEGNVGLLNERCPHRGASLFFGINQDCGLMCIYHGWKFDVDGQCVDMPSDLPNSTFKDKVKAASYPCLESAGAVWTYMGPAEHQPPPPDFMFNRVEPDCVIATRTPIYCNWVQSLEGNIDSSHLGTLHRYLDDFKIELTEPDQPGYPDLRQSIYQRAHYRYANVEVQDTAYGFRLIAIRPTEGGNQHLRINCQVLPYATFIAAPRGSGGPLMHVPVDDENCFRMAFSARPGRPFTTSERQQRKRQAMVMDPNDPTKRLLRAENDYMIDREGQKTKLISGIWSGGEQDYCVTESMGPIYDRTNEHLYPADAA</sequence>
<dbReference type="GO" id="GO:0046872">
    <property type="term" value="F:metal ion binding"/>
    <property type="evidence" value="ECO:0007669"/>
    <property type="project" value="UniProtKB-KW"/>
</dbReference>
<evidence type="ECO:0000256" key="2">
    <source>
        <dbReference type="ARBA" id="ARBA00022723"/>
    </source>
</evidence>
<dbReference type="InterPro" id="IPR017941">
    <property type="entry name" value="Rieske_2Fe-2S"/>
</dbReference>
<keyword evidence="2" id="KW-0479">Metal-binding</keyword>
<proteinExistence type="predicted"/>
<keyword evidence="5" id="KW-0411">Iron-sulfur</keyword>
<gene>
    <name evidence="7" type="ORF">METZ01_LOCUS192543</name>
</gene>
<dbReference type="GO" id="GO:0051537">
    <property type="term" value="F:2 iron, 2 sulfur cluster binding"/>
    <property type="evidence" value="ECO:0007669"/>
    <property type="project" value="UniProtKB-KW"/>
</dbReference>
<evidence type="ECO:0000256" key="4">
    <source>
        <dbReference type="ARBA" id="ARBA00023004"/>
    </source>
</evidence>
<dbReference type="SUPFAM" id="SSF55961">
    <property type="entry name" value="Bet v1-like"/>
    <property type="match status" value="1"/>
</dbReference>
<dbReference type="AlphaFoldDB" id="A0A382DNA7"/>
<accession>A0A382DNA7</accession>
<dbReference type="PANTHER" id="PTHR21266:SF59">
    <property type="entry name" value="BLR4922 PROTEIN"/>
    <property type="match status" value="1"/>
</dbReference>
<dbReference type="CDD" id="cd03479">
    <property type="entry name" value="Rieske_RO_Alpha_PhDO_like"/>
    <property type="match status" value="1"/>
</dbReference>